<keyword evidence="6 8" id="KW-0482">Metalloprotease</keyword>
<dbReference type="GO" id="GO:0004222">
    <property type="term" value="F:metalloendopeptidase activity"/>
    <property type="evidence" value="ECO:0007669"/>
    <property type="project" value="InterPro"/>
</dbReference>
<dbReference type="PANTHER" id="PTHR22726:SF1">
    <property type="entry name" value="METALLOENDOPEPTIDASE OMA1, MITOCHONDRIAL"/>
    <property type="match status" value="1"/>
</dbReference>
<accession>A0AB38YDA9</accession>
<dbReference type="PANTHER" id="PTHR22726">
    <property type="entry name" value="METALLOENDOPEPTIDASE OMA1"/>
    <property type="match status" value="1"/>
</dbReference>
<evidence type="ECO:0000256" key="6">
    <source>
        <dbReference type="ARBA" id="ARBA00023049"/>
    </source>
</evidence>
<feature type="domain" description="Peptidase M48" evidence="7">
    <location>
        <begin position="86"/>
        <end position="273"/>
    </location>
</feature>
<gene>
    <name evidence="8" type="ORF">NFC81_11215</name>
</gene>
<dbReference type="CDD" id="cd07324">
    <property type="entry name" value="M48C_Oma1-like"/>
    <property type="match status" value="1"/>
</dbReference>
<keyword evidence="3" id="KW-0479">Metal-binding</keyword>
<reference evidence="8" key="1">
    <citation type="submission" date="2022-07" db="EMBL/GenBank/DDBJ databases">
        <title>Complete genome sequence of Salinispirillum sp. LH10-3-1 capable of multiple carbohydrate inversion isolated from a soda lake.</title>
        <authorList>
            <person name="Liu J."/>
            <person name="Zhai Y."/>
            <person name="Zhang H."/>
            <person name="Yang H."/>
            <person name="Qu J."/>
            <person name="Li J."/>
        </authorList>
    </citation>
    <scope>NUCLEOTIDE SEQUENCE</scope>
    <source>
        <strain evidence="8">LH 10-3-1</strain>
    </source>
</reference>
<evidence type="ECO:0000256" key="3">
    <source>
        <dbReference type="ARBA" id="ARBA00022723"/>
    </source>
</evidence>
<evidence type="ECO:0000256" key="2">
    <source>
        <dbReference type="ARBA" id="ARBA00022670"/>
    </source>
</evidence>
<keyword evidence="2" id="KW-0645">Protease</keyword>
<dbReference type="Gene3D" id="3.30.2010.10">
    <property type="entry name" value="Metalloproteases ('zincins'), catalytic domain"/>
    <property type="match status" value="1"/>
</dbReference>
<proteinExistence type="predicted"/>
<dbReference type="AlphaFoldDB" id="A0AB38YDA9"/>
<dbReference type="EC" id="3.4.24.-" evidence="8"/>
<evidence type="ECO:0000256" key="1">
    <source>
        <dbReference type="ARBA" id="ARBA00001947"/>
    </source>
</evidence>
<keyword evidence="5" id="KW-0862">Zinc</keyword>
<dbReference type="EMBL" id="CP101717">
    <property type="protein sequence ID" value="WLD57287.1"/>
    <property type="molecule type" value="Genomic_DNA"/>
</dbReference>
<dbReference type="GO" id="GO:0051603">
    <property type="term" value="P:proteolysis involved in protein catabolic process"/>
    <property type="evidence" value="ECO:0007669"/>
    <property type="project" value="TreeGrafter"/>
</dbReference>
<dbReference type="InterPro" id="IPR001915">
    <property type="entry name" value="Peptidase_M48"/>
</dbReference>
<dbReference type="InterPro" id="IPR051156">
    <property type="entry name" value="Mito/Outer_Membr_Metalloprot"/>
</dbReference>
<evidence type="ECO:0000259" key="7">
    <source>
        <dbReference type="Pfam" id="PF01435"/>
    </source>
</evidence>
<name>A0AB38YDA9_9GAMM</name>
<evidence type="ECO:0000256" key="4">
    <source>
        <dbReference type="ARBA" id="ARBA00022801"/>
    </source>
</evidence>
<keyword evidence="4 8" id="KW-0378">Hydrolase</keyword>
<dbReference type="RefSeq" id="WP_304994574.1">
    <property type="nucleotide sequence ID" value="NZ_CP101717.1"/>
</dbReference>
<sequence>MKLLTLLSRPELPLVSRSHRKVLIACLTTVLLAGTLRADTFVSDLPSLGQKDIRTQTEEAISGLRYLRFLNRESIATQDPALTYYLQQSTAPLLPFFATEQRPSELMIFGVNNRNFNAFALPGGLIGVHTGMMDQMTETAELQAIIAHELGHLALGHHARLAGARRDAMGMVIASFLLIPLAAQVDASLAAGVFYGAQGLAMQQQLAFSRSMEEEADRAAVNAMRSSGLPLQGIIDAYESMARYQRSQVGTVNSTYPGTHPDVVSRLADLRNRIAEINAPAPQADLSIPLCWVQTDFSLTVRSTTNACTQYKTRTELERQDQQRFWLDMLANHPANPYLIYRANEWLRRHAAADVDQLLRQRLMEQSRLLTDSWLVALSVLSSELYDHPADRERWIRSLYHSAPPNDLAAWAVLSQEFNLADRRALAFRAEAQSSWIKGEVAMAVRQLQRAIELTEIASERSAWQPILRRWEALLPG</sequence>
<dbReference type="GO" id="GO:0046872">
    <property type="term" value="F:metal ion binding"/>
    <property type="evidence" value="ECO:0007669"/>
    <property type="project" value="UniProtKB-KW"/>
</dbReference>
<organism evidence="8">
    <name type="scientific">Salinispirillum sp. LH 10-3-1</name>
    <dbReference type="NCBI Taxonomy" id="2952525"/>
    <lineage>
        <taxon>Bacteria</taxon>
        <taxon>Pseudomonadati</taxon>
        <taxon>Pseudomonadota</taxon>
        <taxon>Gammaproteobacteria</taxon>
        <taxon>Oceanospirillales</taxon>
        <taxon>Saccharospirillaceae</taxon>
        <taxon>Salinispirillum</taxon>
    </lineage>
</organism>
<dbReference type="GO" id="GO:0016020">
    <property type="term" value="C:membrane"/>
    <property type="evidence" value="ECO:0007669"/>
    <property type="project" value="TreeGrafter"/>
</dbReference>
<protein>
    <submittedName>
        <fullName evidence="8">M48 family metalloprotease</fullName>
        <ecNumber evidence="8">3.4.24.-</ecNumber>
    </submittedName>
</protein>
<comment type="cofactor">
    <cofactor evidence="1">
        <name>Zn(2+)</name>
        <dbReference type="ChEBI" id="CHEBI:29105"/>
    </cofactor>
</comment>
<dbReference type="Pfam" id="PF01435">
    <property type="entry name" value="Peptidase_M48"/>
    <property type="match status" value="1"/>
</dbReference>
<evidence type="ECO:0000256" key="5">
    <source>
        <dbReference type="ARBA" id="ARBA00022833"/>
    </source>
</evidence>
<evidence type="ECO:0000313" key="8">
    <source>
        <dbReference type="EMBL" id="WLD57287.1"/>
    </source>
</evidence>